<dbReference type="SUPFAM" id="SSF53448">
    <property type="entry name" value="Nucleotide-diphospho-sugar transferases"/>
    <property type="match status" value="1"/>
</dbReference>
<dbReference type="RefSeq" id="WP_330928222.1">
    <property type="nucleotide sequence ID" value="NZ_CP119075.1"/>
</dbReference>
<dbReference type="GO" id="GO:0016758">
    <property type="term" value="F:hexosyltransferase activity"/>
    <property type="evidence" value="ECO:0007669"/>
    <property type="project" value="UniProtKB-ARBA"/>
</dbReference>
<dbReference type="InterPro" id="IPR001173">
    <property type="entry name" value="Glyco_trans_2-like"/>
</dbReference>
<accession>A0AAF0A0T1</accession>
<dbReference type="EMBL" id="CP119075">
    <property type="protein sequence ID" value="WED65248.1"/>
    <property type="molecule type" value="Genomic_DNA"/>
</dbReference>
<protein>
    <submittedName>
        <fullName evidence="2">Glycosyltransferase</fullName>
        <ecNumber evidence="2">2.4.-.-</ecNumber>
    </submittedName>
</protein>
<dbReference type="Pfam" id="PF00535">
    <property type="entry name" value="Glycos_transf_2"/>
    <property type="match status" value="1"/>
</dbReference>
<reference evidence="2" key="1">
    <citation type="submission" date="2023-03" db="EMBL/GenBank/DDBJ databases">
        <title>Lomoglobus Profundus gen. nov., sp. nov., a novel member of the phylum Verrucomicrobia, isolated from deep-marine sediment of South China Sea.</title>
        <authorList>
            <person name="Ahmad T."/>
            <person name="Ishaq S.E."/>
            <person name="Wang F."/>
        </authorList>
    </citation>
    <scope>NUCLEOTIDE SEQUENCE</scope>
    <source>
        <strain evidence="2">LMO-M01</strain>
    </source>
</reference>
<dbReference type="Proteomes" id="UP001218638">
    <property type="component" value="Chromosome"/>
</dbReference>
<dbReference type="PANTHER" id="PTHR22916">
    <property type="entry name" value="GLYCOSYLTRANSFERASE"/>
    <property type="match status" value="1"/>
</dbReference>
<evidence type="ECO:0000259" key="1">
    <source>
        <dbReference type="Pfam" id="PF00535"/>
    </source>
</evidence>
<proteinExistence type="predicted"/>
<dbReference type="KEGG" id="slom:PXH66_00065"/>
<gene>
    <name evidence="2" type="ORF">PXH66_00065</name>
</gene>
<dbReference type="AlphaFoldDB" id="A0AAF0A0T1"/>
<dbReference type="InterPro" id="IPR029044">
    <property type="entry name" value="Nucleotide-diphossugar_trans"/>
</dbReference>
<keyword evidence="3" id="KW-1185">Reference proteome</keyword>
<feature type="domain" description="Glycosyltransferase 2-like" evidence="1">
    <location>
        <begin position="5"/>
        <end position="158"/>
    </location>
</feature>
<dbReference type="Gene3D" id="3.90.550.10">
    <property type="entry name" value="Spore Coat Polysaccharide Biosynthesis Protein SpsA, Chain A"/>
    <property type="match status" value="1"/>
</dbReference>
<name>A0AAF0A0T1_9BACT</name>
<dbReference type="EC" id="2.4.-.-" evidence="2"/>
<dbReference type="PANTHER" id="PTHR22916:SF3">
    <property type="entry name" value="UDP-GLCNAC:BETAGAL BETA-1,3-N-ACETYLGLUCOSAMINYLTRANSFERASE-LIKE PROTEIN 1"/>
    <property type="match status" value="1"/>
</dbReference>
<dbReference type="CDD" id="cd00761">
    <property type="entry name" value="Glyco_tranf_GTA_type"/>
    <property type="match status" value="1"/>
</dbReference>
<sequence length="328" mass="35729">MPLVSVIMATHQRTPYLPLAVRSVLAQTLADFELVLVDDGAGLSTADLGPGGDDPRVRMVCLPQNQGIPAGHNAAVAAATGEFVAFLDADDVCLPDRLERQVSVLRADPSVGLCSGLAKAIDETGGVTGRVFSLIDPAQQRRFSTFDMPVVCPTMCARAEFVRRHLYRELFTSASDFDFFVRVAESERLAGIAEPLLHYRCHDAQITRARRRDQVLGANRARLATQRRRAGVAEDLTDLARMGCDDAGEPWSLGAQYRCFADASLREGHGLLATYLARKLVSVSRRPADWLHASHVASQACRGASTGRVELMRLFLTGPLRTYGLRPA</sequence>
<keyword evidence="2" id="KW-0328">Glycosyltransferase</keyword>
<evidence type="ECO:0000313" key="3">
    <source>
        <dbReference type="Proteomes" id="UP001218638"/>
    </source>
</evidence>
<evidence type="ECO:0000313" key="2">
    <source>
        <dbReference type="EMBL" id="WED65248.1"/>
    </source>
</evidence>
<keyword evidence="2" id="KW-0808">Transferase</keyword>
<organism evidence="2 3">
    <name type="scientific">Synoicihabitans lomoniglobus</name>
    <dbReference type="NCBI Taxonomy" id="2909285"/>
    <lineage>
        <taxon>Bacteria</taxon>
        <taxon>Pseudomonadati</taxon>
        <taxon>Verrucomicrobiota</taxon>
        <taxon>Opitutia</taxon>
        <taxon>Opitutales</taxon>
        <taxon>Opitutaceae</taxon>
        <taxon>Synoicihabitans</taxon>
    </lineage>
</organism>